<dbReference type="EMBL" id="CP036287">
    <property type="protein sequence ID" value="QDU65812.1"/>
    <property type="molecule type" value="Genomic_DNA"/>
</dbReference>
<evidence type="ECO:0000256" key="2">
    <source>
        <dbReference type="ARBA" id="ARBA00022741"/>
    </source>
</evidence>
<dbReference type="PROSITE" id="PS00108">
    <property type="entry name" value="PROTEIN_KINASE_ST"/>
    <property type="match status" value="1"/>
</dbReference>
<evidence type="ECO:0000256" key="7">
    <source>
        <dbReference type="SAM" id="Phobius"/>
    </source>
</evidence>
<accession>A0A518BFR5</accession>
<organism evidence="9 10">
    <name type="scientific">Engelhardtia mirabilis</name>
    <dbReference type="NCBI Taxonomy" id="2528011"/>
    <lineage>
        <taxon>Bacteria</taxon>
        <taxon>Pseudomonadati</taxon>
        <taxon>Planctomycetota</taxon>
        <taxon>Planctomycetia</taxon>
        <taxon>Planctomycetia incertae sedis</taxon>
        <taxon>Engelhardtia</taxon>
    </lineage>
</organism>
<proteinExistence type="predicted"/>
<evidence type="ECO:0000256" key="3">
    <source>
        <dbReference type="ARBA" id="ARBA00022777"/>
    </source>
</evidence>
<dbReference type="AlphaFoldDB" id="A0A518BFR5"/>
<dbReference type="InterPro" id="IPR000719">
    <property type="entry name" value="Prot_kinase_dom"/>
</dbReference>
<feature type="compositionally biased region" description="Pro residues" evidence="6">
    <location>
        <begin position="465"/>
        <end position="479"/>
    </location>
</feature>
<dbReference type="PANTHER" id="PTHR43289:SF6">
    <property type="entry name" value="SERINE_THREONINE-PROTEIN KINASE NEKL-3"/>
    <property type="match status" value="1"/>
</dbReference>
<protein>
    <submittedName>
        <fullName evidence="9">Serine/threonine-protein kinase PrkC</fullName>
        <ecNumber evidence="9">2.7.11.1</ecNumber>
    </submittedName>
</protein>
<dbReference type="Proteomes" id="UP000316921">
    <property type="component" value="Chromosome"/>
</dbReference>
<keyword evidence="1 9" id="KW-0808">Transferase</keyword>
<evidence type="ECO:0000256" key="5">
    <source>
        <dbReference type="SAM" id="Coils"/>
    </source>
</evidence>
<dbReference type="InterPro" id="IPR008271">
    <property type="entry name" value="Ser/Thr_kinase_AS"/>
</dbReference>
<name>A0A518BFR5_9BACT</name>
<keyword evidence="4" id="KW-0067">ATP-binding</keyword>
<feature type="transmembrane region" description="Helical" evidence="7">
    <location>
        <begin position="68"/>
        <end position="89"/>
    </location>
</feature>
<evidence type="ECO:0000313" key="9">
    <source>
        <dbReference type="EMBL" id="QDU65812.1"/>
    </source>
</evidence>
<feature type="coiled-coil region" evidence="5">
    <location>
        <begin position="656"/>
        <end position="712"/>
    </location>
</feature>
<evidence type="ECO:0000313" key="10">
    <source>
        <dbReference type="Proteomes" id="UP000316921"/>
    </source>
</evidence>
<keyword evidence="7" id="KW-0472">Membrane</keyword>
<evidence type="ECO:0000256" key="6">
    <source>
        <dbReference type="SAM" id="MobiDB-lite"/>
    </source>
</evidence>
<dbReference type="RefSeq" id="WP_145062789.1">
    <property type="nucleotide sequence ID" value="NZ_CP036287.1"/>
</dbReference>
<dbReference type="Gene3D" id="1.10.510.10">
    <property type="entry name" value="Transferase(Phosphotransferase) domain 1"/>
    <property type="match status" value="1"/>
</dbReference>
<reference evidence="9 10" key="1">
    <citation type="submission" date="2019-02" db="EMBL/GenBank/DDBJ databases">
        <title>Deep-cultivation of Planctomycetes and their phenomic and genomic characterization uncovers novel biology.</title>
        <authorList>
            <person name="Wiegand S."/>
            <person name="Jogler M."/>
            <person name="Boedeker C."/>
            <person name="Pinto D."/>
            <person name="Vollmers J."/>
            <person name="Rivas-Marin E."/>
            <person name="Kohn T."/>
            <person name="Peeters S.H."/>
            <person name="Heuer A."/>
            <person name="Rast P."/>
            <person name="Oberbeckmann S."/>
            <person name="Bunk B."/>
            <person name="Jeske O."/>
            <person name="Meyerdierks A."/>
            <person name="Storesund J.E."/>
            <person name="Kallscheuer N."/>
            <person name="Luecker S."/>
            <person name="Lage O.M."/>
            <person name="Pohl T."/>
            <person name="Merkel B.J."/>
            <person name="Hornburger P."/>
            <person name="Mueller R.-W."/>
            <person name="Bruemmer F."/>
            <person name="Labrenz M."/>
            <person name="Spormann A.M."/>
            <person name="Op den Camp H."/>
            <person name="Overmann J."/>
            <person name="Amann R."/>
            <person name="Jetten M.S.M."/>
            <person name="Mascher T."/>
            <person name="Medema M.H."/>
            <person name="Devos D.P."/>
            <person name="Kaster A.-K."/>
            <person name="Ovreas L."/>
            <person name="Rohde M."/>
            <person name="Galperin M.Y."/>
            <person name="Jogler C."/>
        </authorList>
    </citation>
    <scope>NUCLEOTIDE SEQUENCE [LARGE SCALE GENOMIC DNA]</scope>
    <source>
        <strain evidence="9 10">Pla133</strain>
    </source>
</reference>
<dbReference type="InterPro" id="IPR011009">
    <property type="entry name" value="Kinase-like_dom_sf"/>
</dbReference>
<evidence type="ECO:0000259" key="8">
    <source>
        <dbReference type="PROSITE" id="PS50011"/>
    </source>
</evidence>
<dbReference type="KEGG" id="pbap:Pla133_08780"/>
<feature type="domain" description="Protein kinase" evidence="8">
    <location>
        <begin position="160"/>
        <end position="453"/>
    </location>
</feature>
<sequence>MIQLPLEALGALIGVLAAIAGAVLAVWLVFRLLSLVFTGLGALFTGFGRLVGHVFTCLKGIVVSALRYAGSILTAVVFLPMVLFSIVLGRWSAATHYGRAAGEELRDAALSLYRAAVGYPLRLVGLGGLVAGFESRIPDVIARAPGTDRPSGGSKAFEGYNVVGSLPPGGSGAKLYLATPTDQKAAQLAQAGVRCPDKVVIKAFSIESGSTVPQMMREGRALEAARDLGLVLEHSSDDAGSFHYVMPFVPGDDLGQVTRGLHAASGTDGLNDTALRAAVGYGSGLLEILSRFHRAGLWHKDIKPNNIIVSGQRVELVDLGLVTPLASAMTLTTHGTEYYRDPELVRLAMQGVKVQDVDGVKFDLYSAGAVLYNLVENEFPAHGSLSKITRRCPDALRWIIRRSMADLKSRYASAEEMHGDLRALLAADKPFDVKPAQLPSMGGAAAPPIESFEDDGRPELAGLHPVPPTAGAPIPPNAEPAPGELEFETRSSRKRRDRAHKRRQKAPMGFMAFIGVTLAVLMIPGCLGMMFLGAARVTHGDHLQASVISMPSVRFNSPMPPAPQMPSGGSHSMLNDFPGTFPTPPYVPEQLYGQVTSAPEAPAMPSAVRRAMLGAKLERVANPDNWAGAADELARRAEDWVDDLDDHIDHHVLDELEAWTDDLERWADEVDRWADEFDDLEPGEAERFARQVTSMLADKAQWENELASLDARFGDVADACELTDDECTVDASPWADRPTPRVLAIAQRRHAIPRRIAEQMNMAMVDELGWDLVSEDIGSDDPRDEDLVVRARTEAGFSDIDDSEVNGRLGQILVDGDFDVIVRWTWNEESQRVRSHLLLSNGEWNWTSSALSEAQQGLTLAR</sequence>
<keyword evidence="5" id="KW-0175">Coiled coil</keyword>
<dbReference type="Pfam" id="PF00069">
    <property type="entry name" value="Pkinase"/>
    <property type="match status" value="1"/>
</dbReference>
<keyword evidence="7" id="KW-1133">Transmembrane helix</keyword>
<dbReference type="PROSITE" id="PS50011">
    <property type="entry name" value="PROTEIN_KINASE_DOM"/>
    <property type="match status" value="1"/>
</dbReference>
<dbReference type="GO" id="GO:0004674">
    <property type="term" value="F:protein serine/threonine kinase activity"/>
    <property type="evidence" value="ECO:0007669"/>
    <property type="project" value="UniProtKB-EC"/>
</dbReference>
<keyword evidence="10" id="KW-1185">Reference proteome</keyword>
<dbReference type="EC" id="2.7.11.1" evidence="9"/>
<dbReference type="SMART" id="SM00220">
    <property type="entry name" value="S_TKc"/>
    <property type="match status" value="1"/>
</dbReference>
<keyword evidence="2" id="KW-0547">Nucleotide-binding</keyword>
<keyword evidence="7" id="KW-0812">Transmembrane</keyword>
<feature type="compositionally biased region" description="Basic residues" evidence="6">
    <location>
        <begin position="492"/>
        <end position="504"/>
    </location>
</feature>
<dbReference type="SUPFAM" id="SSF56112">
    <property type="entry name" value="Protein kinase-like (PK-like)"/>
    <property type="match status" value="1"/>
</dbReference>
<gene>
    <name evidence="9" type="primary">prkC_2</name>
    <name evidence="9" type="ORF">Pla133_08780</name>
</gene>
<dbReference type="PANTHER" id="PTHR43289">
    <property type="entry name" value="MITOGEN-ACTIVATED PROTEIN KINASE KINASE KINASE 20-RELATED"/>
    <property type="match status" value="1"/>
</dbReference>
<dbReference type="GO" id="GO:0005524">
    <property type="term" value="F:ATP binding"/>
    <property type="evidence" value="ECO:0007669"/>
    <property type="project" value="UniProtKB-KW"/>
</dbReference>
<feature type="transmembrane region" description="Helical" evidence="7">
    <location>
        <begin position="508"/>
        <end position="532"/>
    </location>
</feature>
<keyword evidence="3 9" id="KW-0418">Kinase</keyword>
<feature type="region of interest" description="Disordered" evidence="6">
    <location>
        <begin position="436"/>
        <end position="504"/>
    </location>
</feature>
<feature type="transmembrane region" description="Helical" evidence="7">
    <location>
        <begin position="6"/>
        <end position="30"/>
    </location>
</feature>
<evidence type="ECO:0000256" key="4">
    <source>
        <dbReference type="ARBA" id="ARBA00022840"/>
    </source>
</evidence>
<evidence type="ECO:0000256" key="1">
    <source>
        <dbReference type="ARBA" id="ARBA00022679"/>
    </source>
</evidence>